<feature type="domain" description="Transglutaminase-like" evidence="3">
    <location>
        <begin position="536"/>
        <end position="610"/>
    </location>
</feature>
<feature type="transmembrane region" description="Helical" evidence="2">
    <location>
        <begin position="158"/>
        <end position="178"/>
    </location>
</feature>
<dbReference type="EMBL" id="BAAAOG010000001">
    <property type="protein sequence ID" value="GAA1943894.1"/>
    <property type="molecule type" value="Genomic_DNA"/>
</dbReference>
<dbReference type="Pfam" id="PF11992">
    <property type="entry name" value="TgpA_N"/>
    <property type="match status" value="1"/>
</dbReference>
<evidence type="ECO:0000256" key="1">
    <source>
        <dbReference type="SAM" id="MobiDB-lite"/>
    </source>
</evidence>
<evidence type="ECO:0000313" key="6">
    <source>
        <dbReference type="Proteomes" id="UP001499933"/>
    </source>
</evidence>
<feature type="transmembrane region" description="Helical" evidence="2">
    <location>
        <begin position="669"/>
        <end position="697"/>
    </location>
</feature>
<organism evidence="5 6">
    <name type="scientific">Microbacterium deminutum</name>
    <dbReference type="NCBI Taxonomy" id="344164"/>
    <lineage>
        <taxon>Bacteria</taxon>
        <taxon>Bacillati</taxon>
        <taxon>Actinomycetota</taxon>
        <taxon>Actinomycetes</taxon>
        <taxon>Micrococcales</taxon>
        <taxon>Microbacteriaceae</taxon>
        <taxon>Microbacterium</taxon>
    </lineage>
</organism>
<comment type="caution">
    <text evidence="5">The sequence shown here is derived from an EMBL/GenBank/DDBJ whole genome shotgun (WGS) entry which is preliminary data.</text>
</comment>
<reference evidence="5 6" key="1">
    <citation type="journal article" date="2019" name="Int. J. Syst. Evol. Microbiol.">
        <title>The Global Catalogue of Microorganisms (GCM) 10K type strain sequencing project: providing services to taxonomists for standard genome sequencing and annotation.</title>
        <authorList>
            <consortium name="The Broad Institute Genomics Platform"/>
            <consortium name="The Broad Institute Genome Sequencing Center for Infectious Disease"/>
            <person name="Wu L."/>
            <person name="Ma J."/>
        </authorList>
    </citation>
    <scope>NUCLEOTIDE SEQUENCE [LARGE SCALE GENOMIC DNA]</scope>
    <source>
        <strain evidence="5 6">JCM 14901</strain>
    </source>
</reference>
<dbReference type="InterPro" id="IPR021878">
    <property type="entry name" value="TgpA_N"/>
</dbReference>
<keyword evidence="6" id="KW-1185">Reference proteome</keyword>
<sequence>MSARDAGTQSSPVPRIVPRVVAGSLYSAFVVVLAAVAAWPVYQYWSLVVLVAVSAALATAIAVVARRRRWPGWLTAGVVAAAFLVAGVPLAVPSRVGAPADILRGVGELTTGVLLAWKDLVTVDLPVGSYRNLLVPALVVFLAGTCAMLLLSWRRDAFAYAAAPVGIAMVSFGLFFGRTTVSDDWTVGPITLYAPVETALGLATLLTSLLWLAWRTHEERFRALQRAAAFSGVRVSRRPSTADRRRTALGAGMIAVALVVVVALVPAVARGAQRDVLRAAVGPEVDLAAAVSPLAEYRALFADARADDVLFTVASQGVLPERVRLATLDSYDGETYRSGGSDSQEAGRFVRVPSELDAGPGAPVEAQVTIEGLNGIWMPTAGRLSSVDFIGARASSLADRFFYSAAASAGVETAGSGLERGDSYILHGVEPARVDLSAIDAPGEVSKGVAAPESLRTWVKKHVTGSGGGALAGLVSLLRERGYLSHGLPSAGKPALWTQSLPGYRFQPSASGHSLARIDALFTRLLERETDPRAAASGNYVAAVGDDEQFAVAVAMIARELGFPARVVVGARLTASDPDLPTCRNGACRAQDLAVWTEVESSEGEWIPVDVTPQYAQSPSLEVTRQRDPENVTEVRPDSVQAVVPPQPVQDDSGADTPPDQPAGVDLAWLWPVLRTAAIVLLIAVLALGPFLVVIGAKAVRRRARRRKGDPVVRIAGGWEEYVDAAVDAGRDAPRASTRPELADDLATPSAAELAVVADQAVFSGASLANEDAVAFWRIVDDERRRFARDRGLWRRLAATVSLRSFIRHVAPDPGARKRFAERGKRRATEPVRLTP</sequence>
<accession>A0ABN2Q6U1</accession>
<dbReference type="Proteomes" id="UP001499933">
    <property type="component" value="Unassembled WGS sequence"/>
</dbReference>
<feature type="transmembrane region" description="Helical" evidence="2">
    <location>
        <begin position="20"/>
        <end position="39"/>
    </location>
</feature>
<dbReference type="Pfam" id="PF01841">
    <property type="entry name" value="Transglut_core"/>
    <property type="match status" value="1"/>
</dbReference>
<evidence type="ECO:0000313" key="5">
    <source>
        <dbReference type="EMBL" id="GAA1943894.1"/>
    </source>
</evidence>
<evidence type="ECO:0000259" key="3">
    <source>
        <dbReference type="Pfam" id="PF01841"/>
    </source>
</evidence>
<keyword evidence="2" id="KW-0812">Transmembrane</keyword>
<dbReference type="Gene3D" id="3.10.620.30">
    <property type="match status" value="1"/>
</dbReference>
<dbReference type="InterPro" id="IPR038765">
    <property type="entry name" value="Papain-like_cys_pep_sf"/>
</dbReference>
<keyword evidence="2" id="KW-1133">Transmembrane helix</keyword>
<proteinExistence type="predicted"/>
<evidence type="ECO:0000259" key="4">
    <source>
        <dbReference type="Pfam" id="PF11992"/>
    </source>
</evidence>
<feature type="domain" description="Protein-glutamine gamma-glutamyltransferase TgpA N-terminal" evidence="4">
    <location>
        <begin position="30"/>
        <end position="391"/>
    </location>
</feature>
<protein>
    <submittedName>
        <fullName evidence="5">Transglutaminase-like domain-containing protein</fullName>
    </submittedName>
</protein>
<feature type="transmembrane region" description="Helical" evidence="2">
    <location>
        <begin position="133"/>
        <end position="151"/>
    </location>
</feature>
<feature type="region of interest" description="Disordered" evidence="1">
    <location>
        <begin position="817"/>
        <end position="836"/>
    </location>
</feature>
<feature type="compositionally biased region" description="Low complexity" evidence="1">
    <location>
        <begin position="638"/>
        <end position="652"/>
    </location>
</feature>
<feature type="transmembrane region" description="Helical" evidence="2">
    <location>
        <begin position="45"/>
        <end position="65"/>
    </location>
</feature>
<feature type="transmembrane region" description="Helical" evidence="2">
    <location>
        <begin position="247"/>
        <end position="269"/>
    </location>
</feature>
<feature type="compositionally biased region" description="Basic and acidic residues" evidence="1">
    <location>
        <begin position="817"/>
        <end position="830"/>
    </location>
</feature>
<feature type="compositionally biased region" description="Basic and acidic residues" evidence="1">
    <location>
        <begin position="624"/>
        <end position="637"/>
    </location>
</feature>
<name>A0ABN2Q6U1_9MICO</name>
<keyword evidence="2" id="KW-0472">Membrane</keyword>
<feature type="transmembrane region" description="Helical" evidence="2">
    <location>
        <begin position="190"/>
        <end position="214"/>
    </location>
</feature>
<evidence type="ECO:0000256" key="2">
    <source>
        <dbReference type="SAM" id="Phobius"/>
    </source>
</evidence>
<gene>
    <name evidence="5" type="ORF">GCM10009776_02040</name>
</gene>
<feature type="transmembrane region" description="Helical" evidence="2">
    <location>
        <begin position="72"/>
        <end position="92"/>
    </location>
</feature>
<dbReference type="SUPFAM" id="SSF54001">
    <property type="entry name" value="Cysteine proteinases"/>
    <property type="match status" value="1"/>
</dbReference>
<dbReference type="InterPro" id="IPR002931">
    <property type="entry name" value="Transglutaminase-like"/>
</dbReference>
<feature type="region of interest" description="Disordered" evidence="1">
    <location>
        <begin position="617"/>
        <end position="661"/>
    </location>
</feature>